<evidence type="ECO:0000256" key="7">
    <source>
        <dbReference type="ARBA" id="ARBA00022771"/>
    </source>
</evidence>
<protein>
    <recommendedName>
        <fullName evidence="3">RING-type E3 ubiquitin transferase</fullName>
        <ecNumber evidence="3">2.3.2.27</ecNumber>
    </recommendedName>
</protein>
<feature type="zinc finger region" description="C3H1-type" evidence="10">
    <location>
        <begin position="61"/>
        <end position="88"/>
    </location>
</feature>
<feature type="compositionally biased region" description="Polar residues" evidence="11">
    <location>
        <begin position="192"/>
        <end position="209"/>
    </location>
</feature>
<evidence type="ECO:0000313" key="15">
    <source>
        <dbReference type="Proteomes" id="UP000693946"/>
    </source>
</evidence>
<proteinExistence type="predicted"/>
<evidence type="ECO:0000256" key="4">
    <source>
        <dbReference type="ARBA" id="ARBA00022679"/>
    </source>
</evidence>
<evidence type="ECO:0000256" key="9">
    <source>
        <dbReference type="ARBA" id="ARBA00022833"/>
    </source>
</evidence>
<dbReference type="PROSITE" id="PS50103">
    <property type="entry name" value="ZF_C3H1"/>
    <property type="match status" value="3"/>
</dbReference>
<organism evidence="14 15">
    <name type="scientific">Solea senegalensis</name>
    <name type="common">Senegalese sole</name>
    <dbReference type="NCBI Taxonomy" id="28829"/>
    <lineage>
        <taxon>Eukaryota</taxon>
        <taxon>Metazoa</taxon>
        <taxon>Chordata</taxon>
        <taxon>Craniata</taxon>
        <taxon>Vertebrata</taxon>
        <taxon>Euteleostomi</taxon>
        <taxon>Actinopterygii</taxon>
        <taxon>Neopterygii</taxon>
        <taxon>Teleostei</taxon>
        <taxon>Neoteleostei</taxon>
        <taxon>Acanthomorphata</taxon>
        <taxon>Carangaria</taxon>
        <taxon>Pleuronectiformes</taxon>
        <taxon>Pleuronectoidei</taxon>
        <taxon>Soleidae</taxon>
        <taxon>Solea</taxon>
    </lineage>
</organism>
<gene>
    <name evidence="14" type="ORF">JOB18_003013</name>
</gene>
<dbReference type="InterPro" id="IPR041367">
    <property type="entry name" value="Znf-CCCH_4"/>
</dbReference>
<comment type="pathway">
    <text evidence="2">Protein modification; protein ubiquitination.</text>
</comment>
<dbReference type="AlphaFoldDB" id="A0AAV6SQA3"/>
<dbReference type="PROSITE" id="PS50089">
    <property type="entry name" value="ZF_RING_2"/>
    <property type="match status" value="1"/>
</dbReference>
<evidence type="ECO:0000256" key="11">
    <source>
        <dbReference type="SAM" id="MobiDB-lite"/>
    </source>
</evidence>
<feature type="domain" description="C3H1-type" evidence="13">
    <location>
        <begin position="61"/>
        <end position="88"/>
    </location>
</feature>
<keyword evidence="4" id="KW-0808">Transferase</keyword>
<evidence type="ECO:0000256" key="8">
    <source>
        <dbReference type="ARBA" id="ARBA00022786"/>
    </source>
</evidence>
<dbReference type="EC" id="2.3.2.27" evidence="3"/>
<feature type="zinc finger region" description="C3H1-type" evidence="10">
    <location>
        <begin position="90"/>
        <end position="117"/>
    </location>
</feature>
<evidence type="ECO:0000256" key="6">
    <source>
        <dbReference type="ARBA" id="ARBA00022737"/>
    </source>
</evidence>
<dbReference type="InterPro" id="IPR000571">
    <property type="entry name" value="Znf_CCCH"/>
</dbReference>
<evidence type="ECO:0000256" key="5">
    <source>
        <dbReference type="ARBA" id="ARBA00022723"/>
    </source>
</evidence>
<dbReference type="GO" id="GO:0061630">
    <property type="term" value="F:ubiquitin protein ligase activity"/>
    <property type="evidence" value="ECO:0007669"/>
    <property type="project" value="UniProtKB-EC"/>
</dbReference>
<keyword evidence="9 10" id="KW-0862">Zinc</keyword>
<dbReference type="Proteomes" id="UP000693946">
    <property type="component" value="Linkage Group LG11"/>
</dbReference>
<dbReference type="InterPro" id="IPR001841">
    <property type="entry name" value="Znf_RING"/>
</dbReference>
<dbReference type="FunFam" id="3.30.40.10:FF:000117">
    <property type="entry name" value="Probable E3 ubiquitin-protein ligase makorin-1"/>
    <property type="match status" value="1"/>
</dbReference>
<dbReference type="PANTHER" id="PTHR11224">
    <property type="entry name" value="MAKORIN-RELATED"/>
    <property type="match status" value="1"/>
</dbReference>
<feature type="zinc finger region" description="C3H1-type" evidence="10">
    <location>
        <begin position="338"/>
        <end position="366"/>
    </location>
</feature>
<feature type="domain" description="C3H1-type" evidence="13">
    <location>
        <begin position="90"/>
        <end position="117"/>
    </location>
</feature>
<keyword evidence="6" id="KW-0677">Repeat</keyword>
<dbReference type="EMBL" id="JAGKHQ010000003">
    <property type="protein sequence ID" value="KAG7519170.1"/>
    <property type="molecule type" value="Genomic_DNA"/>
</dbReference>
<keyword evidence="8" id="KW-0833">Ubl conjugation pathway</keyword>
<dbReference type="SMART" id="SM00184">
    <property type="entry name" value="RING"/>
    <property type="match status" value="1"/>
</dbReference>
<evidence type="ECO:0000256" key="3">
    <source>
        <dbReference type="ARBA" id="ARBA00012483"/>
    </source>
</evidence>
<evidence type="ECO:0000256" key="1">
    <source>
        <dbReference type="ARBA" id="ARBA00000900"/>
    </source>
</evidence>
<evidence type="ECO:0000313" key="14">
    <source>
        <dbReference type="EMBL" id="KAG7519170.1"/>
    </source>
</evidence>
<name>A0AAV6SQA3_SOLSE</name>
<accession>A0AAV6SQA3</accession>
<dbReference type="GO" id="GO:0000209">
    <property type="term" value="P:protein polyubiquitination"/>
    <property type="evidence" value="ECO:0007669"/>
    <property type="project" value="InterPro"/>
</dbReference>
<evidence type="ECO:0000256" key="10">
    <source>
        <dbReference type="PROSITE-ProRule" id="PRU00723"/>
    </source>
</evidence>
<dbReference type="Pfam" id="PF13639">
    <property type="entry name" value="zf-RING_2"/>
    <property type="match status" value="1"/>
</dbReference>
<reference evidence="14 15" key="1">
    <citation type="journal article" date="2021" name="Sci. Rep.">
        <title>Chromosome anchoring in Senegalese sole (Solea senegalensis) reveals sex-associated markers and genome rearrangements in flatfish.</title>
        <authorList>
            <person name="Guerrero-Cozar I."/>
            <person name="Gomez-Garrido J."/>
            <person name="Berbel C."/>
            <person name="Martinez-Blanch J.F."/>
            <person name="Alioto T."/>
            <person name="Claros M.G."/>
            <person name="Gagnaire P.A."/>
            <person name="Manchado M."/>
        </authorList>
    </citation>
    <scope>NUCLEOTIDE SEQUENCE [LARGE SCALE GENOMIC DNA]</scope>
    <source>
        <strain evidence="14">Sse05_10M</strain>
    </source>
</reference>
<dbReference type="SMART" id="SM00356">
    <property type="entry name" value="ZnF_C3H1"/>
    <property type="match status" value="3"/>
</dbReference>
<sequence>MNQWGFDVSCYGQRNAQTSASRSHWFVERLIGKKLPAVNYLDVWMEDAGRPAQYSRRMDSGRSGSICRRFINGSCRYGPRCNYRHEWPVIPSAQICRHYQKGGCWFGERCRFLHVLQPEGDVAVASRRGSVPTVVSSSHVAHTHLGRRESEPALLQTGVMSRQECSRSGNVTNPQHNAGRLVLDITEEQSQDTESPQTPRLESGPSSDVVSAGACDGQNEQTSSTATEQVAAAAACGTQVEVEEMEAFFQSKDVTCGICMDKVYEKMNPADKVFGILPNCNHSFCLQCIMTWRKTKDFGPNVVKSCPQCRVRSAFYVPHKYWVDGQAKENVIAAFKEKCSKRSCSYYARYRCCPFKTECLYQHKPTRRRSYPHPTEDEDECDGLDLLNFFLAMTLLSGDDDDDFDNDFPFYLSEVYEY</sequence>
<evidence type="ECO:0000259" key="13">
    <source>
        <dbReference type="PROSITE" id="PS50103"/>
    </source>
</evidence>
<evidence type="ECO:0000259" key="12">
    <source>
        <dbReference type="PROSITE" id="PS50089"/>
    </source>
</evidence>
<feature type="domain" description="C3H1-type" evidence="13">
    <location>
        <begin position="338"/>
        <end position="366"/>
    </location>
</feature>
<keyword evidence="5 10" id="KW-0479">Metal-binding</keyword>
<dbReference type="Pfam" id="PF18044">
    <property type="entry name" value="zf-CCCH_4"/>
    <property type="match status" value="2"/>
</dbReference>
<dbReference type="InterPro" id="IPR045072">
    <property type="entry name" value="MKRN-like"/>
</dbReference>
<comment type="caution">
    <text evidence="14">The sequence shown here is derived from an EMBL/GenBank/DDBJ whole genome shotgun (WGS) entry which is preliminary data.</text>
</comment>
<keyword evidence="15" id="KW-1185">Reference proteome</keyword>
<dbReference type="PROSITE" id="PS00518">
    <property type="entry name" value="ZF_RING_1"/>
    <property type="match status" value="1"/>
</dbReference>
<evidence type="ECO:0000256" key="2">
    <source>
        <dbReference type="ARBA" id="ARBA00004906"/>
    </source>
</evidence>
<dbReference type="PANTHER" id="PTHR11224:SF39">
    <property type="entry name" value="RING-TYPE E3 UBIQUITIN TRANSFERASE"/>
    <property type="match status" value="1"/>
</dbReference>
<feature type="region of interest" description="Disordered" evidence="11">
    <location>
        <begin position="188"/>
        <end position="223"/>
    </location>
</feature>
<dbReference type="GO" id="GO:0008270">
    <property type="term" value="F:zinc ion binding"/>
    <property type="evidence" value="ECO:0007669"/>
    <property type="project" value="UniProtKB-KW"/>
</dbReference>
<keyword evidence="7 10" id="KW-0863">Zinc-finger</keyword>
<dbReference type="InterPro" id="IPR017907">
    <property type="entry name" value="Znf_RING_CS"/>
</dbReference>
<feature type="domain" description="RING-type" evidence="12">
    <location>
        <begin position="256"/>
        <end position="310"/>
    </location>
</feature>
<comment type="catalytic activity">
    <reaction evidence="1">
        <text>S-ubiquitinyl-[E2 ubiquitin-conjugating enzyme]-L-cysteine + [acceptor protein]-L-lysine = [E2 ubiquitin-conjugating enzyme]-L-cysteine + N(6)-ubiquitinyl-[acceptor protein]-L-lysine.</text>
        <dbReference type="EC" id="2.3.2.27"/>
    </reaction>
</comment>